<name>A0A1R1K2M8_ALCXX</name>
<organism evidence="1 2">
    <name type="scientific">Alcaligenes xylosoxydans xylosoxydans</name>
    <name type="common">Achromobacter xylosoxidans</name>
    <dbReference type="NCBI Taxonomy" id="85698"/>
    <lineage>
        <taxon>Bacteria</taxon>
        <taxon>Pseudomonadati</taxon>
        <taxon>Pseudomonadota</taxon>
        <taxon>Betaproteobacteria</taxon>
        <taxon>Burkholderiales</taxon>
        <taxon>Alcaligenaceae</taxon>
        <taxon>Achromobacter</taxon>
    </lineage>
</organism>
<dbReference type="Proteomes" id="UP000187251">
    <property type="component" value="Unassembled WGS sequence"/>
</dbReference>
<gene>
    <name evidence="1" type="ORF">BIZ92_04910</name>
</gene>
<sequence length="93" mass="9632">MPEGRPVPAVMVVETESPPERKEGCREWMAAPVATVRQGAVMERRKVVILAVEVEVAASSALVAVGAVASAPSLRATATPAEIAATPSPCPDR</sequence>
<dbReference type="EMBL" id="MJMN01000001">
    <property type="protein sequence ID" value="OMG93666.1"/>
    <property type="molecule type" value="Genomic_DNA"/>
</dbReference>
<evidence type="ECO:0000313" key="1">
    <source>
        <dbReference type="EMBL" id="OMG93666.1"/>
    </source>
</evidence>
<evidence type="ECO:0000313" key="2">
    <source>
        <dbReference type="Proteomes" id="UP000187251"/>
    </source>
</evidence>
<protein>
    <submittedName>
        <fullName evidence="1">Uncharacterized protein</fullName>
    </submittedName>
</protein>
<comment type="caution">
    <text evidence="1">The sequence shown here is derived from an EMBL/GenBank/DDBJ whole genome shotgun (WGS) entry which is preliminary data.</text>
</comment>
<accession>A0A1R1K2M8</accession>
<proteinExistence type="predicted"/>
<reference evidence="1 2" key="1">
    <citation type="submission" date="2016-09" db="EMBL/GenBank/DDBJ databases">
        <title>Phylogenomics of Achromobacter.</title>
        <authorList>
            <person name="Jeukens J."/>
            <person name="Freschi L."/>
            <person name="Vincent A.T."/>
            <person name="Emond-Rheault J.-G."/>
            <person name="Kukavica-Ibrulj I."/>
            <person name="Charette S.J."/>
            <person name="Levesque R.C."/>
        </authorList>
    </citation>
    <scope>NUCLEOTIDE SEQUENCE [LARGE SCALE GENOMIC DNA]</scope>
    <source>
        <strain evidence="1 2">AUS488</strain>
    </source>
</reference>
<dbReference type="AlphaFoldDB" id="A0A1R1K2M8"/>